<accession>A0A9W7A7B1</accession>
<sequence length="500" mass="55031">TPRSKKTKITQQKQKQQQPLKQTYPARSFKHLSPAGSPKSAEYGRHQTDEAGRVVAVGSSIDTSEGLSIVDMRDILMESPGMLKSLTHIFKVNGYDDDDDDDDDDPYVLMGGVHMFDGGGNHVYHAYARTSVFDAIVSSDTSDAVRVRLLNHVSDERCRHLYLRDHPDIVKALRKQMPDVEMHADGVEKQGRLSVLTAWSLPHSAAGVKAAVYAAGRCDMAWLLQNPSWRGPGFGGDEGPPSVSQSRHGAASSEAAAAAAALSSSSSSSSSPYSLTFDTTASVLASTKGILVIEFHNRMTGSGVCGKSPPVSFNEVNDFIRSLGLNPRSVIMQTEAEYISPGTEKQPGMNRHLMIGAWTANMLTLLQGTCACGQSDCKVRFREKQAWHMGGVHFDHPDPETKTKGQKTNSLFRYNFDRYPKKLEEISTLRALEADPGTKREGENTAILFHYNFNRYPKKLKEIRTLRALEAGHHWQGQKGGGKLGKQRAHVPFTHEHEAD</sequence>
<name>A0A9W7A7B1_9STRA</name>
<feature type="compositionally biased region" description="Basic and acidic residues" evidence="1">
    <location>
        <begin position="42"/>
        <end position="51"/>
    </location>
</feature>
<dbReference type="Proteomes" id="UP001165082">
    <property type="component" value="Unassembled WGS sequence"/>
</dbReference>
<keyword evidence="3" id="KW-1185">Reference proteome</keyword>
<evidence type="ECO:0000256" key="1">
    <source>
        <dbReference type="SAM" id="MobiDB-lite"/>
    </source>
</evidence>
<dbReference type="AlphaFoldDB" id="A0A9W7A7B1"/>
<evidence type="ECO:0000313" key="3">
    <source>
        <dbReference type="Proteomes" id="UP001165082"/>
    </source>
</evidence>
<feature type="compositionally biased region" description="Low complexity" evidence="1">
    <location>
        <begin position="9"/>
        <end position="23"/>
    </location>
</feature>
<gene>
    <name evidence="2" type="ORF">TrRE_jg9462</name>
</gene>
<feature type="region of interest" description="Disordered" evidence="1">
    <location>
        <begin position="1"/>
        <end position="51"/>
    </location>
</feature>
<proteinExistence type="predicted"/>
<feature type="non-terminal residue" evidence="2">
    <location>
        <position position="1"/>
    </location>
</feature>
<reference evidence="2" key="1">
    <citation type="submission" date="2022-07" db="EMBL/GenBank/DDBJ databases">
        <title>Genome analysis of Parmales, a sister group of diatoms, reveals the evolutionary specialization of diatoms from phago-mixotrophs to photoautotrophs.</title>
        <authorList>
            <person name="Ban H."/>
            <person name="Sato S."/>
            <person name="Yoshikawa S."/>
            <person name="Kazumasa Y."/>
            <person name="Nakamura Y."/>
            <person name="Ichinomiya M."/>
            <person name="Saitoh K."/>
            <person name="Sato N."/>
            <person name="Blanc-Mathieu R."/>
            <person name="Endo H."/>
            <person name="Kuwata A."/>
            <person name="Ogata H."/>
        </authorList>
    </citation>
    <scope>NUCLEOTIDE SEQUENCE</scope>
</reference>
<comment type="caution">
    <text evidence="2">The sequence shown here is derived from an EMBL/GenBank/DDBJ whole genome shotgun (WGS) entry which is preliminary data.</text>
</comment>
<dbReference type="EMBL" id="BRXZ01002466">
    <property type="protein sequence ID" value="GMH62635.1"/>
    <property type="molecule type" value="Genomic_DNA"/>
</dbReference>
<evidence type="ECO:0000313" key="2">
    <source>
        <dbReference type="EMBL" id="GMH62635.1"/>
    </source>
</evidence>
<protein>
    <submittedName>
        <fullName evidence="2">Uncharacterized protein</fullName>
    </submittedName>
</protein>
<feature type="region of interest" description="Disordered" evidence="1">
    <location>
        <begin position="474"/>
        <end position="500"/>
    </location>
</feature>
<feature type="region of interest" description="Disordered" evidence="1">
    <location>
        <begin position="231"/>
        <end position="250"/>
    </location>
</feature>
<organism evidence="2 3">
    <name type="scientific">Triparma retinervis</name>
    <dbReference type="NCBI Taxonomy" id="2557542"/>
    <lineage>
        <taxon>Eukaryota</taxon>
        <taxon>Sar</taxon>
        <taxon>Stramenopiles</taxon>
        <taxon>Ochrophyta</taxon>
        <taxon>Bolidophyceae</taxon>
        <taxon>Parmales</taxon>
        <taxon>Triparmaceae</taxon>
        <taxon>Triparma</taxon>
    </lineage>
</organism>